<dbReference type="RefSeq" id="WP_011884429.1">
    <property type="nucleotide sequence ID" value="NC_023030.2"/>
</dbReference>
<feature type="transmembrane region" description="Helical" evidence="1">
    <location>
        <begin position="102"/>
        <end position="131"/>
    </location>
</feature>
<evidence type="ECO:0000256" key="1">
    <source>
        <dbReference type="SAM" id="Phobius"/>
    </source>
</evidence>
<feature type="transmembrane region" description="Helical" evidence="1">
    <location>
        <begin position="622"/>
        <end position="644"/>
    </location>
</feature>
<dbReference type="eggNOG" id="COG1277">
    <property type="taxonomic scope" value="Bacteria"/>
</dbReference>
<dbReference type="HOGENOM" id="CLU_421998_0_0_14"/>
<gene>
    <name evidence="2" type="ORF">GCW_02110</name>
</gene>
<proteinExistence type="predicted"/>
<reference evidence="2 3" key="1">
    <citation type="journal article" date="2011" name="PLoS ONE">
        <title>Core proteome of the minimal cell: comparative proteomics of three mollicute species.</title>
        <authorList>
            <person name="Fisunov G.Y."/>
            <person name="Alexeev D.G."/>
            <person name="Bazaleev N.A."/>
            <person name="Ladygina V.G."/>
            <person name="Galyamina M.A."/>
            <person name="Kondratov I.G."/>
            <person name="Zhukova N.A."/>
            <person name="Serebryakova M.V."/>
            <person name="Demina I.A."/>
            <person name="Govorun V.M."/>
        </authorList>
    </citation>
    <scope>NUCLEOTIDE SEQUENCE [LARGE SCALE GENOMIC DNA]</scope>
    <source>
        <strain evidence="2 3">S6</strain>
    </source>
</reference>
<keyword evidence="1" id="KW-0812">Transmembrane</keyword>
<name>A0A0F6CKN1_MYCGL</name>
<keyword evidence="1" id="KW-1133">Transmembrane helix</keyword>
<accession>A0A0F6CKN1</accession>
<keyword evidence="1" id="KW-0472">Membrane</keyword>
<evidence type="ECO:0000313" key="2">
    <source>
        <dbReference type="EMBL" id="AHB99653.1"/>
    </source>
</evidence>
<dbReference type="KEGG" id="mgz:GCW_02110"/>
<feature type="transmembrane region" description="Helical" evidence="1">
    <location>
        <begin position="23"/>
        <end position="45"/>
    </location>
</feature>
<feature type="transmembrane region" description="Helical" evidence="1">
    <location>
        <begin position="174"/>
        <end position="196"/>
    </location>
</feature>
<dbReference type="Pfam" id="PF13346">
    <property type="entry name" value="ABC2_membrane_5"/>
    <property type="match status" value="1"/>
</dbReference>
<dbReference type="AlphaFoldDB" id="A0A0F6CKN1"/>
<organism evidence="2 3">
    <name type="scientific">Mycoplasmoides gallisepticum S6</name>
    <dbReference type="NCBI Taxonomy" id="1006581"/>
    <lineage>
        <taxon>Bacteria</taxon>
        <taxon>Bacillati</taxon>
        <taxon>Mycoplasmatota</taxon>
        <taxon>Mycoplasmoidales</taxon>
        <taxon>Mycoplasmoidaceae</taxon>
        <taxon>Mycoplasmoides</taxon>
    </lineage>
</organism>
<feature type="transmembrane region" description="Helical" evidence="1">
    <location>
        <begin position="57"/>
        <end position="81"/>
    </location>
</feature>
<feature type="transmembrane region" description="Helical" evidence="1">
    <location>
        <begin position="143"/>
        <end position="167"/>
    </location>
</feature>
<protein>
    <submittedName>
        <fullName evidence="2">ABC transporter permease</fullName>
    </submittedName>
</protein>
<sequence>MKQPKQFWIYFAFLIKQIVKKPFVWATFSAYFIMLLVILLIFPLYQETSPANYWNNPVIHVSTFLIPVASIFGIMVAMFLFKDGVADGTEIIIISKPVSRKIYVSAKFLVLILTCLVFSFLLIITAAIAKINPQFQLQNMKDLMLGIFIGNFINSLFFGSISILISFGLSKNSTIVIVFLATFLMNFQTPLSALFFKSPSRVLSDSQHTLVERSLLTNKQDRNHQPVGETVAFQPTPSDAKQNIKQLYEQAEASTFYNQSFYFNLGNALNSIYNLNSLSYENSGNINFLSANTKIVFERVFDPDNFYNIDFFLPRPDEKGLLQLQRFKVFLSAPTPEKSSTSFIRISNPPSYSYLNPDQDSYTVTTADFDLYEKNPDNDNILANTYQIFFNEVFTSTKNSQQRSIASLLSSLFNQYLTEIIDQNNTNLNDLFIKISPDLVNLNDLLRSPNLMYQFTKSFEQSDVKTNEEKAIEVYKKRVNLFYALNDTNSLIKLKRFMTYSNAILQNDIIFNRLRSDTIQNIIGNSFTNNLFLRFLLQNSLRNLNLPNLNLDDLKLIFYQQIFNEYLALYLTQVVNLSQIIEQIEGKGKKQDYFVNLYPSAIRQDQLSDTYIISKQPIVNPWMIVLILSTISIALLGLSSVLYYSKDYA</sequence>
<dbReference type="InterPro" id="IPR025699">
    <property type="entry name" value="ABC2_memb-like"/>
</dbReference>
<dbReference type="EMBL" id="CP006916">
    <property type="protein sequence ID" value="AHB99653.1"/>
    <property type="molecule type" value="Genomic_DNA"/>
</dbReference>
<evidence type="ECO:0000313" key="3">
    <source>
        <dbReference type="Proteomes" id="UP000018735"/>
    </source>
</evidence>
<dbReference type="Proteomes" id="UP000018735">
    <property type="component" value="Chromosome"/>
</dbReference>